<dbReference type="EMBL" id="JANPWB010000001">
    <property type="protein sequence ID" value="KAJ1215086.1"/>
    <property type="molecule type" value="Genomic_DNA"/>
</dbReference>
<dbReference type="AlphaFoldDB" id="A0AAV7WQX6"/>
<evidence type="ECO:0000313" key="2">
    <source>
        <dbReference type="Proteomes" id="UP001066276"/>
    </source>
</evidence>
<gene>
    <name evidence="1" type="ORF">NDU88_002696</name>
</gene>
<organism evidence="1 2">
    <name type="scientific">Pleurodeles waltl</name>
    <name type="common">Iberian ribbed newt</name>
    <dbReference type="NCBI Taxonomy" id="8319"/>
    <lineage>
        <taxon>Eukaryota</taxon>
        <taxon>Metazoa</taxon>
        <taxon>Chordata</taxon>
        <taxon>Craniata</taxon>
        <taxon>Vertebrata</taxon>
        <taxon>Euteleostomi</taxon>
        <taxon>Amphibia</taxon>
        <taxon>Batrachia</taxon>
        <taxon>Caudata</taxon>
        <taxon>Salamandroidea</taxon>
        <taxon>Salamandridae</taxon>
        <taxon>Pleurodelinae</taxon>
        <taxon>Pleurodeles</taxon>
    </lineage>
</organism>
<keyword evidence="2" id="KW-1185">Reference proteome</keyword>
<comment type="caution">
    <text evidence="1">The sequence shown here is derived from an EMBL/GenBank/DDBJ whole genome shotgun (WGS) entry which is preliminary data.</text>
</comment>
<accession>A0AAV7WQX6</accession>
<reference evidence="1" key="1">
    <citation type="journal article" date="2022" name="bioRxiv">
        <title>Sequencing and chromosome-scale assembly of the giantPleurodeles waltlgenome.</title>
        <authorList>
            <person name="Brown T."/>
            <person name="Elewa A."/>
            <person name="Iarovenko S."/>
            <person name="Subramanian E."/>
            <person name="Araus A.J."/>
            <person name="Petzold A."/>
            <person name="Susuki M."/>
            <person name="Suzuki K.-i.T."/>
            <person name="Hayashi T."/>
            <person name="Toyoda A."/>
            <person name="Oliveira C."/>
            <person name="Osipova E."/>
            <person name="Leigh N.D."/>
            <person name="Simon A."/>
            <person name="Yun M.H."/>
        </authorList>
    </citation>
    <scope>NUCLEOTIDE SEQUENCE</scope>
    <source>
        <strain evidence="1">20211129_DDA</strain>
        <tissue evidence="1">Liver</tissue>
    </source>
</reference>
<dbReference type="Proteomes" id="UP001066276">
    <property type="component" value="Chromosome 1_1"/>
</dbReference>
<name>A0AAV7WQX6_PLEWA</name>
<protein>
    <submittedName>
        <fullName evidence="1">Uncharacterized protein</fullName>
    </submittedName>
</protein>
<evidence type="ECO:0000313" key="1">
    <source>
        <dbReference type="EMBL" id="KAJ1215086.1"/>
    </source>
</evidence>
<proteinExistence type="predicted"/>
<sequence length="101" mass="10874">MAGLGGGVWAVRPCPGDAVPLRRYVRATRARDGTEGGGAIPSQGESRCRALRVRKVAHWYPAAARGCHSVSLNELRGGLFHSFTITVQWQLALNKSCAFPL</sequence>